<dbReference type="Proteomes" id="UP000199611">
    <property type="component" value="Unassembled WGS sequence"/>
</dbReference>
<protein>
    <submittedName>
        <fullName evidence="1">Uncharacterized protein</fullName>
    </submittedName>
</protein>
<dbReference type="AlphaFoldDB" id="A0A1I4UBR5"/>
<name>A0A1I4UBR5_9BACT</name>
<dbReference type="EMBL" id="FOUU01000005">
    <property type="protein sequence ID" value="SFM86153.1"/>
    <property type="molecule type" value="Genomic_DNA"/>
</dbReference>
<reference evidence="1 2" key="1">
    <citation type="submission" date="2016-10" db="EMBL/GenBank/DDBJ databases">
        <authorList>
            <person name="de Groot N.N."/>
        </authorList>
    </citation>
    <scope>NUCLEOTIDE SEQUENCE [LARGE SCALE GENOMIC DNA]</scope>
    <source>
        <strain evidence="1 2">DSM 9990</strain>
    </source>
</reference>
<accession>A0A1I4UBR5</accession>
<dbReference type="OrthoDB" id="9801625at2"/>
<evidence type="ECO:0000313" key="2">
    <source>
        <dbReference type="Proteomes" id="UP000199611"/>
    </source>
</evidence>
<evidence type="ECO:0000313" key="1">
    <source>
        <dbReference type="EMBL" id="SFM86153.1"/>
    </source>
</evidence>
<sequence>MVKCGVIFCGGCNPLINRSELFRCIKRAFSTWNFSYLHPEGPPEVDLLLIINGCPAGCIRPEEPKRPALIVSGTLVNQRQVPEKGLCEIVCKELQRLAREKNHAEVERRIQKETQNPG</sequence>
<proteinExistence type="predicted"/>
<keyword evidence="2" id="KW-1185">Reference proteome</keyword>
<dbReference type="STRING" id="39841.SAMN05660836_01756"/>
<dbReference type="RefSeq" id="WP_093395079.1">
    <property type="nucleotide sequence ID" value="NZ_FOUU01000005.1"/>
</dbReference>
<organism evidence="1 2">
    <name type="scientific">Thermodesulforhabdus norvegica</name>
    <dbReference type="NCBI Taxonomy" id="39841"/>
    <lineage>
        <taxon>Bacteria</taxon>
        <taxon>Pseudomonadati</taxon>
        <taxon>Thermodesulfobacteriota</taxon>
        <taxon>Syntrophobacteria</taxon>
        <taxon>Syntrophobacterales</taxon>
        <taxon>Thermodesulforhabdaceae</taxon>
        <taxon>Thermodesulforhabdus</taxon>
    </lineage>
</organism>
<gene>
    <name evidence="1" type="ORF">SAMN05660836_01756</name>
</gene>